<evidence type="ECO:0000259" key="11">
    <source>
        <dbReference type="PROSITE" id="PS51194"/>
    </source>
</evidence>
<evidence type="ECO:0000256" key="2">
    <source>
        <dbReference type="ARBA" id="ARBA00022737"/>
    </source>
</evidence>
<keyword evidence="14" id="KW-1185">Reference proteome</keyword>
<dbReference type="PANTHER" id="PTHR14950:SF37">
    <property type="entry name" value="ENDORIBONUCLEASE DICER"/>
    <property type="match status" value="1"/>
</dbReference>
<evidence type="ECO:0000313" key="13">
    <source>
        <dbReference type="EMBL" id="KAK3675042.1"/>
    </source>
</evidence>
<evidence type="ECO:0000256" key="4">
    <source>
        <dbReference type="ARBA" id="ARBA00022801"/>
    </source>
</evidence>
<dbReference type="Gene3D" id="1.10.1520.10">
    <property type="entry name" value="Ribonuclease III domain"/>
    <property type="match status" value="2"/>
</dbReference>
<name>A0AAE1C1T2_9PEZI</name>
<dbReference type="SUPFAM" id="SSF54768">
    <property type="entry name" value="dsRNA-binding domain-like"/>
    <property type="match status" value="1"/>
</dbReference>
<dbReference type="InterPro" id="IPR036389">
    <property type="entry name" value="RNase_III_sf"/>
</dbReference>
<feature type="domain" description="Helicase C-terminal" evidence="11">
    <location>
        <begin position="344"/>
        <end position="517"/>
    </location>
</feature>
<dbReference type="InterPro" id="IPR001650">
    <property type="entry name" value="Helicase_C-like"/>
</dbReference>
<dbReference type="PROSITE" id="PS00517">
    <property type="entry name" value="RNASE_3_1"/>
    <property type="match status" value="1"/>
</dbReference>
<evidence type="ECO:0000313" key="14">
    <source>
        <dbReference type="Proteomes" id="UP001274830"/>
    </source>
</evidence>
<dbReference type="PROSITE" id="PS50142">
    <property type="entry name" value="RNASE_3_2"/>
    <property type="match status" value="2"/>
</dbReference>
<dbReference type="InterPro" id="IPR000999">
    <property type="entry name" value="RNase_III_dom"/>
</dbReference>
<evidence type="ECO:0000259" key="10">
    <source>
        <dbReference type="PROSITE" id="PS51192"/>
    </source>
</evidence>
<accession>A0AAE1C1T2</accession>
<dbReference type="GO" id="GO:0030422">
    <property type="term" value="P:siRNA processing"/>
    <property type="evidence" value="ECO:0007669"/>
    <property type="project" value="TreeGrafter"/>
</dbReference>
<dbReference type="GO" id="GO:0005737">
    <property type="term" value="C:cytoplasm"/>
    <property type="evidence" value="ECO:0007669"/>
    <property type="project" value="TreeGrafter"/>
</dbReference>
<dbReference type="InterPro" id="IPR014001">
    <property type="entry name" value="Helicase_ATP-bd"/>
</dbReference>
<evidence type="ECO:0000259" key="12">
    <source>
        <dbReference type="PROSITE" id="PS51327"/>
    </source>
</evidence>
<comment type="caution">
    <text evidence="13">The sequence shown here is derived from an EMBL/GenBank/DDBJ whole genome shotgun (WGS) entry which is preliminary data.</text>
</comment>
<evidence type="ECO:0000256" key="8">
    <source>
        <dbReference type="PROSITE-ProRule" id="PRU00657"/>
    </source>
</evidence>
<dbReference type="PROSITE" id="PS51194">
    <property type="entry name" value="HELICASE_CTER"/>
    <property type="match status" value="1"/>
</dbReference>
<reference evidence="13" key="1">
    <citation type="submission" date="2023-07" db="EMBL/GenBank/DDBJ databases">
        <title>Black Yeasts Isolated from many extreme environments.</title>
        <authorList>
            <person name="Coleine C."/>
            <person name="Stajich J.E."/>
            <person name="Selbmann L."/>
        </authorList>
    </citation>
    <scope>NUCLEOTIDE SEQUENCE</scope>
    <source>
        <strain evidence="13">CCFEE 5485</strain>
    </source>
</reference>
<dbReference type="GO" id="GO:0005634">
    <property type="term" value="C:nucleus"/>
    <property type="evidence" value="ECO:0007669"/>
    <property type="project" value="TreeGrafter"/>
</dbReference>
<dbReference type="PROSITE" id="PS51327">
    <property type="entry name" value="DICER_DSRBF"/>
    <property type="match status" value="1"/>
</dbReference>
<dbReference type="GeneID" id="89960664"/>
<keyword evidence="5" id="KW-0347">Helicase</keyword>
<comment type="similarity">
    <text evidence="8">Belongs to the helicase family. Dicer subfamily.</text>
</comment>
<dbReference type="CDD" id="cd00593">
    <property type="entry name" value="RIBOc"/>
    <property type="match status" value="2"/>
</dbReference>
<evidence type="ECO:0000256" key="6">
    <source>
        <dbReference type="ARBA" id="ARBA00022840"/>
    </source>
</evidence>
<keyword evidence="3" id="KW-0547">Nucleotide-binding</keyword>
<dbReference type="GO" id="GO:0051607">
    <property type="term" value="P:defense response to virus"/>
    <property type="evidence" value="ECO:0007669"/>
    <property type="project" value="UniProtKB-KW"/>
</dbReference>
<dbReference type="GO" id="GO:0004525">
    <property type="term" value="F:ribonuclease III activity"/>
    <property type="evidence" value="ECO:0007669"/>
    <property type="project" value="InterPro"/>
</dbReference>
<keyword evidence="7" id="KW-0051">Antiviral defense</keyword>
<dbReference type="Proteomes" id="UP001274830">
    <property type="component" value="Unassembled WGS sequence"/>
</dbReference>
<dbReference type="PANTHER" id="PTHR14950">
    <property type="entry name" value="DICER-RELATED"/>
    <property type="match status" value="1"/>
</dbReference>
<dbReference type="SMART" id="SM00535">
    <property type="entry name" value="RIBOc"/>
    <property type="match status" value="2"/>
</dbReference>
<evidence type="ECO:0000256" key="3">
    <source>
        <dbReference type="ARBA" id="ARBA00022741"/>
    </source>
</evidence>
<dbReference type="GO" id="GO:0005524">
    <property type="term" value="F:ATP binding"/>
    <property type="evidence" value="ECO:0007669"/>
    <property type="project" value="UniProtKB-KW"/>
</dbReference>
<gene>
    <name evidence="13" type="primary">dcl2</name>
    <name evidence="13" type="ORF">LTR78_004976</name>
</gene>
<dbReference type="Pfam" id="PF00636">
    <property type="entry name" value="Ribonuclease_3"/>
    <property type="match status" value="2"/>
</dbReference>
<evidence type="ECO:0000256" key="1">
    <source>
        <dbReference type="ARBA" id="ARBA00022721"/>
    </source>
</evidence>
<evidence type="ECO:0000256" key="5">
    <source>
        <dbReference type="ARBA" id="ARBA00022806"/>
    </source>
</evidence>
<dbReference type="InterPro" id="IPR027417">
    <property type="entry name" value="P-loop_NTPase"/>
</dbReference>
<feature type="domain" description="RNase III" evidence="9">
    <location>
        <begin position="870"/>
        <end position="1024"/>
    </location>
</feature>
<dbReference type="GO" id="GO:0003723">
    <property type="term" value="F:RNA binding"/>
    <property type="evidence" value="ECO:0007669"/>
    <property type="project" value="UniProtKB-UniRule"/>
</dbReference>
<dbReference type="SUPFAM" id="SSF69065">
    <property type="entry name" value="RNase III domain-like"/>
    <property type="match status" value="2"/>
</dbReference>
<dbReference type="Gene3D" id="3.40.50.300">
    <property type="entry name" value="P-loop containing nucleotide triphosphate hydrolases"/>
    <property type="match status" value="2"/>
</dbReference>
<evidence type="ECO:0000259" key="9">
    <source>
        <dbReference type="PROSITE" id="PS50142"/>
    </source>
</evidence>
<keyword evidence="6" id="KW-0067">ATP-binding</keyword>
<dbReference type="Pfam" id="PF00270">
    <property type="entry name" value="DEAD"/>
    <property type="match status" value="1"/>
</dbReference>
<dbReference type="SUPFAM" id="SSF52540">
    <property type="entry name" value="P-loop containing nucleoside triphosphate hydrolases"/>
    <property type="match status" value="1"/>
</dbReference>
<feature type="domain" description="Dicer dsRNA-binding fold" evidence="12">
    <location>
        <begin position="541"/>
        <end position="641"/>
    </location>
</feature>
<dbReference type="GO" id="GO:0050688">
    <property type="term" value="P:regulation of defense response to virus"/>
    <property type="evidence" value="ECO:0007669"/>
    <property type="project" value="UniProtKB-KW"/>
</dbReference>
<dbReference type="InterPro" id="IPR005034">
    <property type="entry name" value="Dicer_dimerisation"/>
</dbReference>
<keyword evidence="8" id="KW-0694">RNA-binding</keyword>
<feature type="domain" description="RNase III" evidence="9">
    <location>
        <begin position="1064"/>
        <end position="1246"/>
    </location>
</feature>
<dbReference type="PROSITE" id="PS51192">
    <property type="entry name" value="HELICASE_ATP_BIND_1"/>
    <property type="match status" value="1"/>
</dbReference>
<feature type="domain" description="Helicase ATP-binding" evidence="10">
    <location>
        <begin position="41"/>
        <end position="179"/>
    </location>
</feature>
<keyword evidence="2" id="KW-0677">Repeat</keyword>
<evidence type="ECO:0000256" key="7">
    <source>
        <dbReference type="ARBA" id="ARBA00023118"/>
    </source>
</evidence>
<dbReference type="SMART" id="SM00490">
    <property type="entry name" value="HELICc"/>
    <property type="match status" value="1"/>
</dbReference>
<dbReference type="Pfam" id="PF00271">
    <property type="entry name" value="Helicase_C"/>
    <property type="match status" value="1"/>
</dbReference>
<dbReference type="Pfam" id="PF03368">
    <property type="entry name" value="Dicer_dimer"/>
    <property type="match status" value="1"/>
</dbReference>
<organism evidence="13 14">
    <name type="scientific">Recurvomyces mirabilis</name>
    <dbReference type="NCBI Taxonomy" id="574656"/>
    <lineage>
        <taxon>Eukaryota</taxon>
        <taxon>Fungi</taxon>
        <taxon>Dikarya</taxon>
        <taxon>Ascomycota</taxon>
        <taxon>Pezizomycotina</taxon>
        <taxon>Dothideomycetes</taxon>
        <taxon>Dothideomycetidae</taxon>
        <taxon>Mycosphaerellales</taxon>
        <taxon>Teratosphaeriaceae</taxon>
        <taxon>Recurvomyces</taxon>
    </lineage>
</organism>
<protein>
    <submittedName>
        <fullName evidence="13">Dicer-like protein 2</fullName>
    </submittedName>
</protein>
<dbReference type="RefSeq" id="XP_064696340.1">
    <property type="nucleotide sequence ID" value="XM_064836131.1"/>
</dbReference>
<sequence>MAVATSSGDGEPNEPHRDILRSYQQEMLESSLERNTIVVLIWLLANSVELSNQHFQTLSLHLSAYRIISLTGADGVDNWSDQRRWDAVLLNVRVVIGTPAVLKDALTHSFVHMSKLCLVVFDEAHHCIKNDPMNAIMKNFYHPAKSRAEHVPHILGLTASPAINPKAGSLQQLEANLDATVITPRRSLDELMKFVYPPHIAMIQYAASDELGYPGADGVCSALENAALHYDFSRDPYVLQLRRYDDDKARRDMQKVLEKQKTHCSEELRVLNRRAATMYAQLGVTAAREFILTCIERFEASTVQIMVMPDTSMHEQQHLLTILQKIRSNAATLCAGAVACLSSKAERLVSLLYEQAAQVAGAGRAIIFVRERATVVGLADILCRSSKLKCLYQVGAFVGTSSFDGRSSIADLAELRKQAEDLRHFREGNKNLIIATSVLEEGIDVRECNLVINFDAPDTLIGFLQRRGRARKEGSKYYVLVEEGNDKIDPSKWRSQEEQMKQEYSDEQRERQLAESLDEKAINTRVYRIPSTSALLTLHDAKAHLHHFCSVSTFQASNYIDTRPDYHATSTVDPSGEKSWTARVTLPSFVDPSLRSASSRGPWRSETAAIKDAAFEAYIALHKAGLLNDRLLPLVKAPVADAGGHVDQPSIIEVAARLDSWVVLAKAVEAQRTQWHAAEVSITSCDGQSFVITMLLPVPLTAVQCFMLYWNEATSYTATIAATKLLNVEPEQRAELRQHTHAMLQMLHSSRMAQDKNDFPFLLYMPTHIQVVCVPALKRFICWNEDNIDPALVYVADRPGKPYILQRLATGSFGELDLVVTAFAKRKDFLHPVAERLCINTAYTSEEVFPAKDCTVHTTPFEYCLFAAFIPSFLHRIDTRLLAEDLRSGLLRDLHIGDVDLVSEAITAPSAGEARDYNRLEFLGDSILKFCASLQVTSQHLTWPERFLTLEKFRLVRNCTLCQGALKLGLDRYILTKSFTGAKWRPPYVSSLLAIDLPEKRSKSSKTVADVAEALIGAAFVDGGIEKAYQSIQIILSDEVWHDLGNSIDTLTPASVEPGHDHALAQLEDMIGHRFTNKTLLLEAITHASLPFQRTGMSYERLEFLGDAVLDLIIVPKLYAHERKLKHYEMHNLHEALVNGVFLGYCCMQYSAVQQYNQIVKTQSGKYDVQESARLLHLHDFVRASGHLLHAKQASLEVFDRLRVPIADAFAEGKEYPWPDLVAMAPMKFFSDLVESTLGAVFIDCHGNLQACETFLERLGVLPIMRQMLEGRMETISPKEKVGILAGNDSVVYSHSMQDTDGRRSFVCEVMVGEVMVARRENCGSKSEAEVRAAAEAVKILSSRKSSRNKREFVEGGAGEMEVEDGAVDIVPAMQY</sequence>
<dbReference type="EMBL" id="JAUTXT010000016">
    <property type="protein sequence ID" value="KAK3675042.1"/>
    <property type="molecule type" value="Genomic_DNA"/>
</dbReference>
<dbReference type="GO" id="GO:0004386">
    <property type="term" value="F:helicase activity"/>
    <property type="evidence" value="ECO:0007669"/>
    <property type="project" value="UniProtKB-KW"/>
</dbReference>
<keyword evidence="4" id="KW-0378">Hydrolase</keyword>
<dbReference type="InterPro" id="IPR038248">
    <property type="entry name" value="Dicer_dimer_sf"/>
</dbReference>
<keyword evidence="1" id="KW-0930">Antiviral protein</keyword>
<dbReference type="InterPro" id="IPR011545">
    <property type="entry name" value="DEAD/DEAH_box_helicase_dom"/>
</dbReference>
<proteinExistence type="inferred from homology"/>
<dbReference type="Gene3D" id="3.30.160.20">
    <property type="match status" value="1"/>
</dbReference>
<dbReference type="Gene3D" id="3.30.160.380">
    <property type="entry name" value="Dicer dimerisation domain"/>
    <property type="match status" value="1"/>
</dbReference>